<feature type="transmembrane region" description="Helical" evidence="2">
    <location>
        <begin position="55"/>
        <end position="75"/>
    </location>
</feature>
<evidence type="ECO:0000313" key="4">
    <source>
        <dbReference type="Proteomes" id="UP001166286"/>
    </source>
</evidence>
<dbReference type="AlphaFoldDB" id="A0AA39V4G8"/>
<keyword evidence="4" id="KW-1185">Reference proteome</keyword>
<dbReference type="Proteomes" id="UP001166286">
    <property type="component" value="Unassembled WGS sequence"/>
</dbReference>
<reference evidence="3" key="1">
    <citation type="submission" date="2023-03" db="EMBL/GenBank/DDBJ databases">
        <title>Complete genome of Cladonia borealis.</title>
        <authorList>
            <person name="Park H."/>
        </authorList>
    </citation>
    <scope>NUCLEOTIDE SEQUENCE</scope>
    <source>
        <strain evidence="3">ANT050790</strain>
    </source>
</reference>
<name>A0AA39V4G8_9LECA</name>
<keyword evidence="2" id="KW-0472">Membrane</keyword>
<protein>
    <recommendedName>
        <fullName evidence="5">MARVEL domain-containing protein</fullName>
    </recommendedName>
</protein>
<evidence type="ECO:0000256" key="1">
    <source>
        <dbReference type="SAM" id="MobiDB-lite"/>
    </source>
</evidence>
<feature type="region of interest" description="Disordered" evidence="1">
    <location>
        <begin position="207"/>
        <end position="227"/>
    </location>
</feature>
<feature type="transmembrane region" description="Helical" evidence="2">
    <location>
        <begin position="130"/>
        <end position="152"/>
    </location>
</feature>
<dbReference type="EMBL" id="JAFEKC020000013">
    <property type="protein sequence ID" value="KAK0511274.1"/>
    <property type="molecule type" value="Genomic_DNA"/>
</dbReference>
<feature type="region of interest" description="Disordered" evidence="1">
    <location>
        <begin position="262"/>
        <end position="286"/>
    </location>
</feature>
<evidence type="ECO:0008006" key="5">
    <source>
        <dbReference type="Google" id="ProtNLM"/>
    </source>
</evidence>
<proteinExistence type="predicted"/>
<accession>A0AA39V4G8</accession>
<gene>
    <name evidence="3" type="ORF">JMJ35_005847</name>
</gene>
<organism evidence="3 4">
    <name type="scientific">Cladonia borealis</name>
    <dbReference type="NCBI Taxonomy" id="184061"/>
    <lineage>
        <taxon>Eukaryota</taxon>
        <taxon>Fungi</taxon>
        <taxon>Dikarya</taxon>
        <taxon>Ascomycota</taxon>
        <taxon>Pezizomycotina</taxon>
        <taxon>Lecanoromycetes</taxon>
        <taxon>OSLEUM clade</taxon>
        <taxon>Lecanoromycetidae</taxon>
        <taxon>Lecanorales</taxon>
        <taxon>Lecanorineae</taxon>
        <taxon>Cladoniaceae</taxon>
        <taxon>Cladonia</taxon>
    </lineage>
</organism>
<comment type="caution">
    <text evidence="3">The sequence shown here is derived from an EMBL/GenBank/DDBJ whole genome shotgun (WGS) entry which is preliminary data.</text>
</comment>
<evidence type="ECO:0000256" key="2">
    <source>
        <dbReference type="SAM" id="Phobius"/>
    </source>
</evidence>
<sequence>MGKLMLGTRAFASFLRALEFCIAALVLGIFSYYLAVIARRAGNPAIPKWEKAVEGMSGAAVIYTAFAVILTCFLGGITFFSFLGVVLDICFCGAFVAIAILARAGKNSCGSANNSPIGPGEHLSCQLQRVTFIVAIIAAFLFLVSAALEILLARAHKREKRYGPGPSNDYTSGYGKQRFWQRKNAKNKNKGMQDAELGAVGAGALAAEDKHHHDHTRNSNITGDTAVTDGYGGANNKYATAQEPTLPSHTAAYNQPVATTGYASTTDYEPQSTGVSEMDGQTGSANQPVVQHVPEPYAQVHHGGYVHSNPESQGYVR</sequence>
<evidence type="ECO:0000313" key="3">
    <source>
        <dbReference type="EMBL" id="KAK0511274.1"/>
    </source>
</evidence>
<keyword evidence="2" id="KW-1133">Transmembrane helix</keyword>
<keyword evidence="2" id="KW-0812">Transmembrane</keyword>
<feature type="transmembrane region" description="Helical" evidence="2">
    <location>
        <begin position="12"/>
        <end position="35"/>
    </location>
</feature>
<feature type="transmembrane region" description="Helical" evidence="2">
    <location>
        <begin position="82"/>
        <end position="102"/>
    </location>
</feature>